<sequence>MSDKKPKAPKPEDSKQAPTPLTPEEKQERSLALDRFITWGLIFVGVYSVFSGLADYINPRPVMNALVDELNTLMPDFNLGTFTGVAFATQMGWIAVTIQAVILALVVWKSRERMQAKKKSWWVPVIGAVISNVISTACIFISLLADPGFQEAINNMANSAK</sequence>
<dbReference type="InterPro" id="IPR046231">
    <property type="entry name" value="DUF6264"/>
</dbReference>
<dbReference type="GeneID" id="80452121"/>
<evidence type="ECO:0000256" key="1">
    <source>
        <dbReference type="SAM" id="MobiDB-lite"/>
    </source>
</evidence>
<keyword evidence="2" id="KW-0472">Membrane</keyword>
<dbReference type="RefSeq" id="WP_096381909.1">
    <property type="nucleotide sequence ID" value="NZ_AP017457.1"/>
</dbReference>
<reference evidence="3 4" key="1">
    <citation type="journal article" date="2016" name="Genome Announc.">
        <title>Complete Genome Sequence of Aurantimicrobium minutum Type Strain KNCT, a Planktonic Ultramicrobacterium Isolated from River Water.</title>
        <authorList>
            <person name="Nakai R."/>
            <person name="Fujisawa T."/>
            <person name="Nakamura Y."/>
            <person name="Nishide H."/>
            <person name="Uchiyama I."/>
            <person name="Baba T."/>
            <person name="Toyoda A."/>
            <person name="Fujiyama A."/>
            <person name="Naganuma T."/>
            <person name="Niki H."/>
        </authorList>
    </citation>
    <scope>NUCLEOTIDE SEQUENCE [LARGE SCALE GENOMIC DNA]</scope>
    <source>
        <strain evidence="3 4">KNC</strain>
    </source>
</reference>
<gene>
    <name evidence="3" type="ORF">AUMI_19270</name>
</gene>
<organism evidence="3 4">
    <name type="scientific">Aurantimicrobium minutum</name>
    <dbReference type="NCBI Taxonomy" id="708131"/>
    <lineage>
        <taxon>Bacteria</taxon>
        <taxon>Bacillati</taxon>
        <taxon>Actinomycetota</taxon>
        <taxon>Actinomycetes</taxon>
        <taxon>Micrococcales</taxon>
        <taxon>Microbacteriaceae</taxon>
        <taxon>Aurantimicrobium</taxon>
    </lineage>
</organism>
<protein>
    <submittedName>
        <fullName evidence="3">Putative membrane protein CrgA</fullName>
    </submittedName>
</protein>
<dbReference type="Proteomes" id="UP000243847">
    <property type="component" value="Chromosome sequence1"/>
</dbReference>
<dbReference type="EMBL" id="AP017457">
    <property type="protein sequence ID" value="BAU99469.1"/>
    <property type="molecule type" value="Genomic_DNA"/>
</dbReference>
<feature type="compositionally biased region" description="Basic and acidic residues" evidence="1">
    <location>
        <begin position="1"/>
        <end position="15"/>
    </location>
</feature>
<accession>A0A173LX83</accession>
<evidence type="ECO:0000256" key="2">
    <source>
        <dbReference type="SAM" id="Phobius"/>
    </source>
</evidence>
<proteinExistence type="predicted"/>
<dbReference type="OrthoDB" id="5083906at2"/>
<dbReference type="KEGG" id="amin:AUMI_19270"/>
<name>A0A173LX83_9MICO</name>
<keyword evidence="2" id="KW-1133">Transmembrane helix</keyword>
<feature type="transmembrane region" description="Helical" evidence="2">
    <location>
        <begin position="36"/>
        <end position="57"/>
    </location>
</feature>
<feature type="transmembrane region" description="Helical" evidence="2">
    <location>
        <begin position="120"/>
        <end position="145"/>
    </location>
</feature>
<keyword evidence="2" id="KW-0812">Transmembrane</keyword>
<evidence type="ECO:0000313" key="4">
    <source>
        <dbReference type="Proteomes" id="UP000243847"/>
    </source>
</evidence>
<dbReference type="AlphaFoldDB" id="A0A173LX83"/>
<dbReference type="Pfam" id="PF19779">
    <property type="entry name" value="DUF6264"/>
    <property type="match status" value="1"/>
</dbReference>
<feature type="transmembrane region" description="Helical" evidence="2">
    <location>
        <begin position="77"/>
        <end position="108"/>
    </location>
</feature>
<evidence type="ECO:0000313" key="3">
    <source>
        <dbReference type="EMBL" id="BAU99469.1"/>
    </source>
</evidence>
<feature type="region of interest" description="Disordered" evidence="1">
    <location>
        <begin position="1"/>
        <end position="26"/>
    </location>
</feature>